<evidence type="ECO:0000313" key="1">
    <source>
        <dbReference type="EMBL" id="TKS75692.1"/>
    </source>
</evidence>
<dbReference type="AlphaFoldDB" id="A0A4V6AP79"/>
<evidence type="ECO:0000313" key="2">
    <source>
        <dbReference type="Proteomes" id="UP000298787"/>
    </source>
</evidence>
<name>A0A4V6AP79_COLLU</name>
<dbReference type="Proteomes" id="UP000298787">
    <property type="component" value="Chromosome 9"/>
</dbReference>
<proteinExistence type="predicted"/>
<organism evidence="1 2">
    <name type="scientific">Collichthys lucidus</name>
    <name type="common">Big head croaker</name>
    <name type="synonym">Sciaena lucida</name>
    <dbReference type="NCBI Taxonomy" id="240159"/>
    <lineage>
        <taxon>Eukaryota</taxon>
        <taxon>Metazoa</taxon>
        <taxon>Chordata</taxon>
        <taxon>Craniata</taxon>
        <taxon>Vertebrata</taxon>
        <taxon>Euteleostomi</taxon>
        <taxon>Actinopterygii</taxon>
        <taxon>Neopterygii</taxon>
        <taxon>Teleostei</taxon>
        <taxon>Neoteleostei</taxon>
        <taxon>Acanthomorphata</taxon>
        <taxon>Eupercaria</taxon>
        <taxon>Sciaenidae</taxon>
        <taxon>Collichthys</taxon>
    </lineage>
</organism>
<keyword evidence="2" id="KW-1185">Reference proteome</keyword>
<protein>
    <submittedName>
        <fullName evidence="1">Uncharacterized protein</fullName>
    </submittedName>
</protein>
<sequence length="71" mass="7116">MIVLDAWFQRLSTILSVGQLTPVPAPFVGGLANSCSSVGGPVDSSGSCSSVASRGSLPLCPPAFRGVPLCP</sequence>
<reference evidence="1 2" key="1">
    <citation type="submission" date="2019-01" db="EMBL/GenBank/DDBJ databases">
        <title>Genome Assembly of Collichthys lucidus.</title>
        <authorList>
            <person name="Cai M."/>
            <person name="Xiao S."/>
        </authorList>
    </citation>
    <scope>NUCLEOTIDE SEQUENCE [LARGE SCALE GENOMIC DNA]</scope>
    <source>
        <strain evidence="1">JT15FE1705JMU</strain>
        <tissue evidence="1">Muscle</tissue>
    </source>
</reference>
<dbReference type="EMBL" id="CM014086">
    <property type="protein sequence ID" value="TKS75692.1"/>
    <property type="molecule type" value="Genomic_DNA"/>
</dbReference>
<gene>
    <name evidence="1" type="ORF">D9C73_010147</name>
</gene>
<accession>A0A4V6AP79</accession>